<dbReference type="Gene3D" id="6.10.250.2560">
    <property type="match status" value="1"/>
</dbReference>
<dbReference type="InterPro" id="IPR032337">
    <property type="entry name" value="RPRD1A/B_C"/>
</dbReference>
<dbReference type="SMART" id="SM00582">
    <property type="entry name" value="RPR"/>
    <property type="match status" value="1"/>
</dbReference>
<keyword evidence="6" id="KW-1185">Reference proteome</keyword>
<evidence type="ECO:0000256" key="3">
    <source>
        <dbReference type="ARBA" id="ARBA00034310"/>
    </source>
</evidence>
<dbReference type="PROSITE" id="PS51391">
    <property type="entry name" value="CID"/>
    <property type="match status" value="1"/>
</dbReference>
<evidence type="ECO:0000256" key="2">
    <source>
        <dbReference type="ARBA" id="ARBA00023242"/>
    </source>
</evidence>
<comment type="caution">
    <text evidence="5">The sequence shown here is derived from an EMBL/GenBank/DDBJ whole genome shotgun (WGS) entry which is preliminary data.</text>
</comment>
<dbReference type="GO" id="GO:0000993">
    <property type="term" value="F:RNA polymerase II complex binding"/>
    <property type="evidence" value="ECO:0007669"/>
    <property type="project" value="TreeGrafter"/>
</dbReference>
<dbReference type="OMA" id="KTWQREL"/>
<evidence type="ECO:0000313" key="5">
    <source>
        <dbReference type="EMBL" id="PVD20592.1"/>
    </source>
</evidence>
<dbReference type="InterPro" id="IPR008942">
    <property type="entry name" value="ENTH_VHS"/>
</dbReference>
<feature type="domain" description="CID" evidence="4">
    <location>
        <begin position="1"/>
        <end position="133"/>
    </location>
</feature>
<organism evidence="5 6">
    <name type="scientific">Pomacea canaliculata</name>
    <name type="common">Golden apple snail</name>
    <dbReference type="NCBI Taxonomy" id="400727"/>
    <lineage>
        <taxon>Eukaryota</taxon>
        <taxon>Metazoa</taxon>
        <taxon>Spiralia</taxon>
        <taxon>Lophotrochozoa</taxon>
        <taxon>Mollusca</taxon>
        <taxon>Gastropoda</taxon>
        <taxon>Caenogastropoda</taxon>
        <taxon>Architaenioglossa</taxon>
        <taxon>Ampullarioidea</taxon>
        <taxon>Ampullariidae</taxon>
        <taxon>Pomacea</taxon>
    </lineage>
</organism>
<name>A0A2T7NHH3_POMCA</name>
<evidence type="ECO:0000259" key="4">
    <source>
        <dbReference type="PROSITE" id="PS51391"/>
    </source>
</evidence>
<proteinExistence type="inferred from homology"/>
<reference evidence="5 6" key="1">
    <citation type="submission" date="2018-04" db="EMBL/GenBank/DDBJ databases">
        <title>The genome of golden apple snail Pomacea canaliculata provides insight into stress tolerance and invasive adaptation.</title>
        <authorList>
            <person name="Liu C."/>
            <person name="Liu B."/>
            <person name="Ren Y."/>
            <person name="Zhang Y."/>
            <person name="Wang H."/>
            <person name="Li S."/>
            <person name="Jiang F."/>
            <person name="Yin L."/>
            <person name="Zhang G."/>
            <person name="Qian W."/>
            <person name="Fan W."/>
        </authorList>
    </citation>
    <scope>NUCLEOTIDE SEQUENCE [LARGE SCALE GENOMIC DNA]</scope>
    <source>
        <strain evidence="5">SZHN2017</strain>
        <tissue evidence="5">Muscle</tissue>
    </source>
</reference>
<comment type="similarity">
    <text evidence="3">Belongs to the UPF0400 (RTT103) family.</text>
</comment>
<evidence type="ECO:0000256" key="1">
    <source>
        <dbReference type="ARBA" id="ARBA00004123"/>
    </source>
</evidence>
<comment type="subcellular location">
    <subcellularLocation>
        <location evidence="1">Nucleus</location>
    </subcellularLocation>
</comment>
<dbReference type="GO" id="GO:0001111">
    <property type="term" value="P:RNA polymerase II promoter clearance"/>
    <property type="evidence" value="ECO:0007669"/>
    <property type="project" value="UniProtKB-ARBA"/>
</dbReference>
<dbReference type="PANTHER" id="PTHR12460">
    <property type="entry name" value="CYCLIN-DEPENDENT KINASE INHIBITOR-RELATED PROTEIN"/>
    <property type="match status" value="1"/>
</dbReference>
<dbReference type="Gene3D" id="1.25.40.90">
    <property type="match status" value="1"/>
</dbReference>
<accession>A0A2T7NHH3</accession>
<dbReference type="Proteomes" id="UP000245119">
    <property type="component" value="Linkage Group LG12"/>
</dbReference>
<gene>
    <name evidence="5" type="ORF">C0Q70_18748</name>
</gene>
<dbReference type="PANTHER" id="PTHR12460:SF0">
    <property type="entry name" value="CID DOMAIN-CONTAINING PROTEIN-RELATED"/>
    <property type="match status" value="1"/>
</dbReference>
<protein>
    <recommendedName>
        <fullName evidence="4">CID domain-containing protein</fullName>
    </recommendedName>
</protein>
<dbReference type="AlphaFoldDB" id="A0A2T7NHH3"/>
<evidence type="ECO:0000313" key="6">
    <source>
        <dbReference type="Proteomes" id="UP000245119"/>
    </source>
</evidence>
<dbReference type="GO" id="GO:0005654">
    <property type="term" value="C:nucleoplasm"/>
    <property type="evidence" value="ECO:0007669"/>
    <property type="project" value="UniProtKB-ARBA"/>
</dbReference>
<dbReference type="OrthoDB" id="10069473at2759"/>
<dbReference type="Pfam" id="PF16566">
    <property type="entry name" value="CREPT"/>
    <property type="match status" value="1"/>
</dbReference>
<dbReference type="CDD" id="cd17002">
    <property type="entry name" value="CID_RPRD1"/>
    <property type="match status" value="1"/>
</dbReference>
<sequence length="333" mass="37838">MSSFSDPNLVKKLGELNNTQQSIQTLSLWLIHHRKHAPSIVKIWHRELIKARPSKKLTFIYLANDVIQNSKKKGPEFAKNFETVLPDAFTNASRGSEEKTKQSLERVLSIWQERGVYDKHFIQKLRHSLDGKPDVPKVEKFEEKPILSEKPGKKSKRQIEPELSLLEEVESMQAHINAEAVDTEELVKRLSDLEHSASCDAIVREKIAALPPEVSDIGHVDKIQDRKAAEHLSRQVDEACVLLAEYNTRLSAELEERRKVALMLRGFINQVKGQMQDTEKQLLDYRSKLARVSTVRQELMSHIQNLPDLTKLPDVTGGLAPLPSAGDLFSYST</sequence>
<dbReference type="STRING" id="400727.A0A2T7NHH3"/>
<dbReference type="GO" id="GO:0097550">
    <property type="term" value="C:transcription preinitiation complex"/>
    <property type="evidence" value="ECO:0007669"/>
    <property type="project" value="UniProtKB-ARBA"/>
</dbReference>
<dbReference type="GO" id="GO:0031124">
    <property type="term" value="P:mRNA 3'-end processing"/>
    <property type="evidence" value="ECO:0007669"/>
    <property type="project" value="TreeGrafter"/>
</dbReference>
<dbReference type="Pfam" id="PF04818">
    <property type="entry name" value="CID"/>
    <property type="match status" value="1"/>
</dbReference>
<dbReference type="InterPro" id="IPR006569">
    <property type="entry name" value="CID_dom"/>
</dbReference>
<dbReference type="GO" id="GO:0042802">
    <property type="term" value="F:identical protein binding"/>
    <property type="evidence" value="ECO:0007669"/>
    <property type="project" value="UniProtKB-ARBA"/>
</dbReference>
<dbReference type="SUPFAM" id="SSF48464">
    <property type="entry name" value="ENTH/VHS domain"/>
    <property type="match status" value="1"/>
</dbReference>
<dbReference type="FunFam" id="1.25.40.90:FF:000007">
    <property type="entry name" value="Regulation of nuclear pre-mRNA domain-containing protein 1B"/>
    <property type="match status" value="1"/>
</dbReference>
<keyword evidence="2" id="KW-0539">Nucleus</keyword>
<dbReference type="EMBL" id="PZQS01000012">
    <property type="protein sequence ID" value="PVD20592.1"/>
    <property type="molecule type" value="Genomic_DNA"/>
</dbReference>